<gene>
    <name evidence="2" type="ORF">P167DRAFT_538007</name>
</gene>
<name>A0A3N4KKP3_9PEZI</name>
<feature type="compositionally biased region" description="Polar residues" evidence="1">
    <location>
        <begin position="90"/>
        <end position="105"/>
    </location>
</feature>
<accession>A0A3N4KKP3</accession>
<evidence type="ECO:0000256" key="1">
    <source>
        <dbReference type="SAM" id="MobiDB-lite"/>
    </source>
</evidence>
<reference evidence="2 3" key="1">
    <citation type="journal article" date="2018" name="Nat. Ecol. Evol.">
        <title>Pezizomycetes genomes reveal the molecular basis of ectomycorrhizal truffle lifestyle.</title>
        <authorList>
            <person name="Murat C."/>
            <person name="Payen T."/>
            <person name="Noel B."/>
            <person name="Kuo A."/>
            <person name="Morin E."/>
            <person name="Chen J."/>
            <person name="Kohler A."/>
            <person name="Krizsan K."/>
            <person name="Balestrini R."/>
            <person name="Da Silva C."/>
            <person name="Montanini B."/>
            <person name="Hainaut M."/>
            <person name="Levati E."/>
            <person name="Barry K.W."/>
            <person name="Belfiori B."/>
            <person name="Cichocki N."/>
            <person name="Clum A."/>
            <person name="Dockter R.B."/>
            <person name="Fauchery L."/>
            <person name="Guy J."/>
            <person name="Iotti M."/>
            <person name="Le Tacon F."/>
            <person name="Lindquist E.A."/>
            <person name="Lipzen A."/>
            <person name="Malagnac F."/>
            <person name="Mello A."/>
            <person name="Molinier V."/>
            <person name="Miyauchi S."/>
            <person name="Poulain J."/>
            <person name="Riccioni C."/>
            <person name="Rubini A."/>
            <person name="Sitrit Y."/>
            <person name="Splivallo R."/>
            <person name="Traeger S."/>
            <person name="Wang M."/>
            <person name="Zifcakova L."/>
            <person name="Wipf D."/>
            <person name="Zambonelli A."/>
            <person name="Paolocci F."/>
            <person name="Nowrousian M."/>
            <person name="Ottonello S."/>
            <person name="Baldrian P."/>
            <person name="Spatafora J.W."/>
            <person name="Henrissat B."/>
            <person name="Nagy L.G."/>
            <person name="Aury J.M."/>
            <person name="Wincker P."/>
            <person name="Grigoriev I.V."/>
            <person name="Bonfante P."/>
            <person name="Martin F.M."/>
        </authorList>
    </citation>
    <scope>NUCLEOTIDE SEQUENCE [LARGE SCALE GENOMIC DNA]</scope>
    <source>
        <strain evidence="2 3">CCBAS932</strain>
    </source>
</reference>
<sequence>MAPDASTMTEDKRETLASYMERTKSMRNSSVPRGKKSGKSRQIEDEIRAAVADELPVCTNPHCQCNQSLPLEGSVSEAGSGLGPKLFEPPTSSNGANYGSDSEASSPAPFRETFEEALLATSAFSERVKVTPRSERQTTHMSGVDELLAKAQMLEHDQCPLEAEKSGHDRPAAGGHPPGGRDTPLDNQAAEPDETLTEARKAELDLLVKKYLNCSLEPGRIGDMVGCHYRQSTISSSLKERDRLFHAMDELNAPPPKPACTHKTRPKREKVSACGATNSEIYSGFRAVVAEQFKAPSKTPEDGPGLNLPAFLLPGLYDYVMSQKNDGAPAPKPRRRRVRYKTVVAPIPADLKREINHWETEFKELGIPEENYMKWMTGRYNSYCKGLAKLQQLVTDMKQGPSSPEINHILNAAQGATGVAADTYLLKSDAEPSSSTKTPTRKK</sequence>
<dbReference type="OrthoDB" id="10351091at2759"/>
<evidence type="ECO:0000313" key="3">
    <source>
        <dbReference type="Proteomes" id="UP000277580"/>
    </source>
</evidence>
<organism evidence="2 3">
    <name type="scientific">Morchella conica CCBAS932</name>
    <dbReference type="NCBI Taxonomy" id="1392247"/>
    <lineage>
        <taxon>Eukaryota</taxon>
        <taxon>Fungi</taxon>
        <taxon>Dikarya</taxon>
        <taxon>Ascomycota</taxon>
        <taxon>Pezizomycotina</taxon>
        <taxon>Pezizomycetes</taxon>
        <taxon>Pezizales</taxon>
        <taxon>Morchellaceae</taxon>
        <taxon>Morchella</taxon>
    </lineage>
</organism>
<feature type="region of interest" description="Disordered" evidence="1">
    <location>
        <begin position="164"/>
        <end position="189"/>
    </location>
</feature>
<feature type="region of interest" description="Disordered" evidence="1">
    <location>
        <begin position="66"/>
        <end position="142"/>
    </location>
</feature>
<proteinExistence type="predicted"/>
<protein>
    <submittedName>
        <fullName evidence="2">Uncharacterized protein</fullName>
    </submittedName>
</protein>
<evidence type="ECO:0000313" key="2">
    <source>
        <dbReference type="EMBL" id="RPB09872.1"/>
    </source>
</evidence>
<dbReference type="Proteomes" id="UP000277580">
    <property type="component" value="Unassembled WGS sequence"/>
</dbReference>
<feature type="region of interest" description="Disordered" evidence="1">
    <location>
        <begin position="1"/>
        <end position="44"/>
    </location>
</feature>
<feature type="compositionally biased region" description="Basic and acidic residues" evidence="1">
    <location>
        <begin position="126"/>
        <end position="138"/>
    </location>
</feature>
<keyword evidence="3" id="KW-1185">Reference proteome</keyword>
<dbReference type="AlphaFoldDB" id="A0A3N4KKP3"/>
<dbReference type="InParanoid" id="A0A3N4KKP3"/>
<dbReference type="EMBL" id="ML119147">
    <property type="protein sequence ID" value="RPB09872.1"/>
    <property type="molecule type" value="Genomic_DNA"/>
</dbReference>